<accession>A0ACC0XBH5</accession>
<proteinExistence type="predicted"/>
<reference evidence="2" key="1">
    <citation type="journal article" date="2023" name="G3 (Bethesda)">
        <title>Genome assembly and association tests identify interacting loci associated with vigor, precocity, and sex in interspecific pistachio rootstocks.</title>
        <authorList>
            <person name="Palmer W."/>
            <person name="Jacygrad E."/>
            <person name="Sagayaradj S."/>
            <person name="Cavanaugh K."/>
            <person name="Han R."/>
            <person name="Bertier L."/>
            <person name="Beede B."/>
            <person name="Kafkas S."/>
            <person name="Golino D."/>
            <person name="Preece J."/>
            <person name="Michelmore R."/>
        </authorList>
    </citation>
    <scope>NUCLEOTIDE SEQUENCE [LARGE SCALE GENOMIC DNA]</scope>
</reference>
<protein>
    <submittedName>
        <fullName evidence="1">Uncharacterized protein</fullName>
    </submittedName>
</protein>
<comment type="caution">
    <text evidence="1">The sequence shown here is derived from an EMBL/GenBank/DDBJ whole genome shotgun (WGS) entry which is preliminary data.</text>
</comment>
<sequence>MCFYTFPVFCLGFSVFSFKFCVFVFVFWTHFVFSFLFERLM</sequence>
<name>A0ACC0XBH5_9ROSI</name>
<dbReference type="Proteomes" id="UP001163603">
    <property type="component" value="Chromosome 13"/>
</dbReference>
<gene>
    <name evidence="1" type="ORF">Pint_21075</name>
</gene>
<dbReference type="EMBL" id="CM047748">
    <property type="protein sequence ID" value="KAJ0014037.1"/>
    <property type="molecule type" value="Genomic_DNA"/>
</dbReference>
<keyword evidence="2" id="KW-1185">Reference proteome</keyword>
<evidence type="ECO:0000313" key="1">
    <source>
        <dbReference type="EMBL" id="KAJ0014037.1"/>
    </source>
</evidence>
<organism evidence="1 2">
    <name type="scientific">Pistacia integerrima</name>
    <dbReference type="NCBI Taxonomy" id="434235"/>
    <lineage>
        <taxon>Eukaryota</taxon>
        <taxon>Viridiplantae</taxon>
        <taxon>Streptophyta</taxon>
        <taxon>Embryophyta</taxon>
        <taxon>Tracheophyta</taxon>
        <taxon>Spermatophyta</taxon>
        <taxon>Magnoliopsida</taxon>
        <taxon>eudicotyledons</taxon>
        <taxon>Gunneridae</taxon>
        <taxon>Pentapetalae</taxon>
        <taxon>rosids</taxon>
        <taxon>malvids</taxon>
        <taxon>Sapindales</taxon>
        <taxon>Anacardiaceae</taxon>
        <taxon>Pistacia</taxon>
    </lineage>
</organism>
<evidence type="ECO:0000313" key="2">
    <source>
        <dbReference type="Proteomes" id="UP001163603"/>
    </source>
</evidence>